<comment type="caution">
    <text evidence="2">The sequence shown here is derived from an EMBL/GenBank/DDBJ whole genome shotgun (WGS) entry which is preliminary data.</text>
</comment>
<sequence length="181" mass="20145">MWTRDPDFLSIVSACLPPRGQPHMQHYKLLSHGLKEHCGHCIEIVSQTSAPNNHAPKQPWPMPKFSFTLIQPARPSKATSPSFRRGTFRSPPPLWISSGNKARSSGLGMETTTPVSSMPTYTNENPPSTSTTSRMITTIHIRDFKRSQWYYTNISTPCSGPAHPAVPSLIPRLYSSATLCR</sequence>
<dbReference type="AlphaFoldDB" id="A0A9Q1H0V9"/>
<feature type="compositionally biased region" description="Low complexity" evidence="1">
    <location>
        <begin position="119"/>
        <end position="132"/>
    </location>
</feature>
<name>A0A9Q1H0V9_9CARY</name>
<evidence type="ECO:0000256" key="1">
    <source>
        <dbReference type="SAM" id="MobiDB-lite"/>
    </source>
</evidence>
<organism evidence="2 3">
    <name type="scientific">Carnegiea gigantea</name>
    <dbReference type="NCBI Taxonomy" id="171969"/>
    <lineage>
        <taxon>Eukaryota</taxon>
        <taxon>Viridiplantae</taxon>
        <taxon>Streptophyta</taxon>
        <taxon>Embryophyta</taxon>
        <taxon>Tracheophyta</taxon>
        <taxon>Spermatophyta</taxon>
        <taxon>Magnoliopsida</taxon>
        <taxon>eudicotyledons</taxon>
        <taxon>Gunneridae</taxon>
        <taxon>Pentapetalae</taxon>
        <taxon>Caryophyllales</taxon>
        <taxon>Cactineae</taxon>
        <taxon>Cactaceae</taxon>
        <taxon>Cactoideae</taxon>
        <taxon>Echinocereeae</taxon>
        <taxon>Carnegiea</taxon>
    </lineage>
</organism>
<feature type="region of interest" description="Disordered" evidence="1">
    <location>
        <begin position="99"/>
        <end position="132"/>
    </location>
</feature>
<gene>
    <name evidence="2" type="ORF">Cgig2_025057</name>
</gene>
<proteinExistence type="predicted"/>
<dbReference type="Proteomes" id="UP001153076">
    <property type="component" value="Unassembled WGS sequence"/>
</dbReference>
<dbReference type="EMBL" id="JAKOGI010001037">
    <property type="protein sequence ID" value="KAJ8428243.1"/>
    <property type="molecule type" value="Genomic_DNA"/>
</dbReference>
<protein>
    <submittedName>
        <fullName evidence="2">Uncharacterized protein</fullName>
    </submittedName>
</protein>
<reference evidence="2" key="1">
    <citation type="submission" date="2022-04" db="EMBL/GenBank/DDBJ databases">
        <title>Carnegiea gigantea Genome sequencing and assembly v2.</title>
        <authorList>
            <person name="Copetti D."/>
            <person name="Sanderson M.J."/>
            <person name="Burquez A."/>
            <person name="Wojciechowski M.F."/>
        </authorList>
    </citation>
    <scope>NUCLEOTIDE SEQUENCE</scope>
    <source>
        <strain evidence="2">SGP5-SGP5p</strain>
        <tissue evidence="2">Aerial part</tissue>
    </source>
</reference>
<evidence type="ECO:0000313" key="3">
    <source>
        <dbReference type="Proteomes" id="UP001153076"/>
    </source>
</evidence>
<accession>A0A9Q1H0V9</accession>
<keyword evidence="3" id="KW-1185">Reference proteome</keyword>
<evidence type="ECO:0000313" key="2">
    <source>
        <dbReference type="EMBL" id="KAJ8428243.1"/>
    </source>
</evidence>